<dbReference type="EMBL" id="PIUM01000002">
    <property type="protein sequence ID" value="PKU25993.1"/>
    <property type="molecule type" value="Genomic_DNA"/>
</dbReference>
<dbReference type="RefSeq" id="WP_101248955.1">
    <property type="nucleotide sequence ID" value="NZ_PIUM01000002.1"/>
</dbReference>
<comment type="caution">
    <text evidence="1">The sequence shown here is derived from an EMBL/GenBank/DDBJ whole genome shotgun (WGS) entry which is preliminary data.</text>
</comment>
<dbReference type="Proteomes" id="UP000233293">
    <property type="component" value="Unassembled WGS sequence"/>
</dbReference>
<sequence>MMTAEMVQLSDGLIFKKGISTVSFALFGTLLLRRCVSVEGVYERTLHYAPVPERMKQLGESFIQHRTLAQNMLRINRKGGGVLGGVSMVSGVSIEAIYNHFAVHALNLPRSIRPALVEAELKAEQELCFINPDILGLYQEARRLGRRVGIVAESHWSPEQVRTLLRAVAPDLVFDFVYTSAQPEAVEAGGLFKLFRASEGLKPSKAVHIGIDEDTVEQQMAGIALIPYELPADPWGGHSKREEAAARLLAMSDRGFNWRLDGGLRLMRRLALAKVQPASPHHAVGAAVLGPVMAGFQRHIERRLAELAGPGRRIKVLFLARDGYLPMRMWSASGAGRAEYVEINRRIAMIAGAEGEGGLETVQGLIASMPFVSASGVEDFFKIKLPAKVKAFFAEQEDNVSPGDKFAAAIPRLMGRKTLKKLSENLRAALLDYLRVKIDDLESCTDMVLVDIGYTGNIQKGLRRVFNVEGRKIRLHGIYLMPHGESFVELPDEDTVSGYLDDTVMSPGAKRALMRDAPLIEEFCCAPVGSARSYDKGREVREVDVRLPQEISFCLEMQDECVRYFDAYRDVVKRFGVDPMEDFETYRVWTAAILSRFVMMPNGLECQTFGPLLHDVSLGSRALIATITTADIKNLMGTLPFPAVCSIHHPPVWLGGSLAAYSAAAGFCYAATGFGLGTDDFFGDVEVGAFEATIIKEERAVPIPVPASLTPFGDLRLRIPVLNKDGDSVVALPLKGPLSRGVVRSLILQGGADITEATTTRYGEPQPIETLQALGAMLDGTFFHAVQPEAYLLLSIPAFKQTVSVLTVLITPLFDN</sequence>
<name>A0A2N3Q011_9PROT</name>
<gene>
    <name evidence="1" type="ORF">CWS72_02285</name>
</gene>
<accession>A0A2N3Q011</accession>
<organism evidence="1 2">
    <name type="scientific">Telmatospirillum siberiense</name>
    <dbReference type="NCBI Taxonomy" id="382514"/>
    <lineage>
        <taxon>Bacteria</taxon>
        <taxon>Pseudomonadati</taxon>
        <taxon>Pseudomonadota</taxon>
        <taxon>Alphaproteobacteria</taxon>
        <taxon>Rhodospirillales</taxon>
        <taxon>Rhodospirillaceae</taxon>
        <taxon>Telmatospirillum</taxon>
    </lineage>
</organism>
<reference evidence="2" key="1">
    <citation type="submission" date="2017-12" db="EMBL/GenBank/DDBJ databases">
        <title>Draft genome sequence of Telmatospirillum siberiense 26-4b1T, an acidotolerant peatland alphaproteobacterium potentially involved in sulfur cycling.</title>
        <authorList>
            <person name="Hausmann B."/>
            <person name="Pjevac P."/>
            <person name="Schreck K."/>
            <person name="Herbold C.W."/>
            <person name="Daims H."/>
            <person name="Wagner M."/>
            <person name="Pester M."/>
            <person name="Loy A."/>
        </authorList>
    </citation>
    <scope>NUCLEOTIDE SEQUENCE [LARGE SCALE GENOMIC DNA]</scope>
    <source>
        <strain evidence="2">26-4b1</strain>
    </source>
</reference>
<protein>
    <submittedName>
        <fullName evidence="1">Uncharacterized protein</fullName>
    </submittedName>
</protein>
<dbReference type="OrthoDB" id="7215643at2"/>
<keyword evidence="2" id="KW-1185">Reference proteome</keyword>
<evidence type="ECO:0000313" key="1">
    <source>
        <dbReference type="EMBL" id="PKU25993.1"/>
    </source>
</evidence>
<proteinExistence type="predicted"/>
<dbReference type="AlphaFoldDB" id="A0A2N3Q011"/>
<evidence type="ECO:0000313" key="2">
    <source>
        <dbReference type="Proteomes" id="UP000233293"/>
    </source>
</evidence>